<reference evidence="3 4" key="1">
    <citation type="submission" date="2019-06" db="EMBL/GenBank/DDBJ databases">
        <title>A chromosomal-level reference genome of Carpinus fangiana (Coryloideae, Betulaceae).</title>
        <authorList>
            <person name="Yang X."/>
            <person name="Wang Z."/>
            <person name="Zhang L."/>
            <person name="Hao G."/>
            <person name="Liu J."/>
            <person name="Yang Y."/>
        </authorList>
    </citation>
    <scope>NUCLEOTIDE SEQUENCE [LARGE SCALE GENOMIC DNA]</scope>
    <source>
        <strain evidence="3">Cfa_2016G</strain>
        <tissue evidence="3">Leaf</tissue>
    </source>
</reference>
<dbReference type="InterPro" id="IPR011990">
    <property type="entry name" value="TPR-like_helical_dom_sf"/>
</dbReference>
<protein>
    <recommendedName>
        <fullName evidence="5">Pentacotripeptide-repeat region of PRORP domain-containing protein</fullName>
    </recommendedName>
</protein>
<feature type="repeat" description="PPR" evidence="2">
    <location>
        <begin position="280"/>
        <end position="314"/>
    </location>
</feature>
<organism evidence="3 4">
    <name type="scientific">Carpinus fangiana</name>
    <dbReference type="NCBI Taxonomy" id="176857"/>
    <lineage>
        <taxon>Eukaryota</taxon>
        <taxon>Viridiplantae</taxon>
        <taxon>Streptophyta</taxon>
        <taxon>Embryophyta</taxon>
        <taxon>Tracheophyta</taxon>
        <taxon>Spermatophyta</taxon>
        <taxon>Magnoliopsida</taxon>
        <taxon>eudicotyledons</taxon>
        <taxon>Gunneridae</taxon>
        <taxon>Pentapetalae</taxon>
        <taxon>rosids</taxon>
        <taxon>fabids</taxon>
        <taxon>Fagales</taxon>
        <taxon>Betulaceae</taxon>
        <taxon>Carpinus</taxon>
    </lineage>
</organism>
<dbReference type="Gene3D" id="1.25.40.10">
    <property type="entry name" value="Tetratricopeptide repeat domain"/>
    <property type="match status" value="5"/>
</dbReference>
<dbReference type="Pfam" id="PF13041">
    <property type="entry name" value="PPR_2"/>
    <property type="match status" value="3"/>
</dbReference>
<dbReference type="PROSITE" id="PS51375">
    <property type="entry name" value="PPR"/>
    <property type="match status" value="5"/>
</dbReference>
<keyword evidence="1" id="KW-0677">Repeat</keyword>
<dbReference type="FunFam" id="1.25.40.10:FF:000031">
    <property type="entry name" value="Pentatricopeptide repeat-containing protein mitochondrial"/>
    <property type="match status" value="1"/>
</dbReference>
<evidence type="ECO:0000256" key="2">
    <source>
        <dbReference type="PROSITE-ProRule" id="PRU00708"/>
    </source>
</evidence>
<dbReference type="Proteomes" id="UP000327013">
    <property type="component" value="Chromosome 3"/>
</dbReference>
<dbReference type="InterPro" id="IPR046960">
    <property type="entry name" value="PPR_At4g14850-like_plant"/>
</dbReference>
<dbReference type="NCBIfam" id="TIGR00756">
    <property type="entry name" value="PPR"/>
    <property type="match status" value="5"/>
</dbReference>
<sequence>MKSAFKGLFAINPRKSFAACVESCVSLLKNVTNQGLISEGSVIHGHLIKMGISSERYIAVKLLTMYLNCASSGEAQEIVKEFNGLNIVVDNCLISANFKWGNLDGARRLFEQMPERNEVSWTALISGLMKYGKVEESMWYFERNPYQNVVSWTAAISGFVQNGFNIEALKLFMKLLESGVKPNDVTFTSVIRACTGSGELGLGKSVVGLVIKDGFEHNLSVSNSLITLSLRMGEIALARRVFDGMAKRDVVSWTAILDMYVEMGDLGEARRVFNEMPVRNEVSWSAMIARYSQSGYPEEALKLFCQMVQHGFNANISCFSSVLSALASLKAFRAGMNIHSHALKIGVVEDVFISSSLIDFYCKCGKSKDGRLLFDSNLKRNVVSWNSMIGGYSLNRQMEEAKVLFDNMPVRNIVSWNTMILGYTENKQFDKVFEAFHEMLLCGEIPNKSTFPTVLCACASIASLEKGKILHGKTIKLGIQHDIFVGTALTDMYAKSGDIQSSKQVFDRMPEKNEISWAVMIQGLAENGFAEESLILFEEKRRTSPVAPNELMLPSILFACSHSGLADGGL</sequence>
<accession>A0A5N6QYH5</accession>
<dbReference type="InterPro" id="IPR002885">
    <property type="entry name" value="PPR_rpt"/>
</dbReference>
<dbReference type="PANTHER" id="PTHR47926">
    <property type="entry name" value="PENTATRICOPEPTIDE REPEAT-CONTAINING PROTEIN"/>
    <property type="match status" value="1"/>
</dbReference>
<dbReference type="GO" id="GO:0003723">
    <property type="term" value="F:RNA binding"/>
    <property type="evidence" value="ECO:0007669"/>
    <property type="project" value="InterPro"/>
</dbReference>
<dbReference type="PANTHER" id="PTHR47926:SF419">
    <property type="entry name" value="(WILD MALAYSIAN BANANA) HYPOTHETICAL PROTEIN"/>
    <property type="match status" value="1"/>
</dbReference>
<gene>
    <name evidence="3" type="ORF">FH972_007395</name>
</gene>
<dbReference type="Pfam" id="PF01535">
    <property type="entry name" value="PPR"/>
    <property type="match status" value="6"/>
</dbReference>
<keyword evidence="4" id="KW-1185">Reference proteome</keyword>
<evidence type="ECO:0000256" key="1">
    <source>
        <dbReference type="ARBA" id="ARBA00022737"/>
    </source>
</evidence>
<dbReference type="AlphaFoldDB" id="A0A5N6QYH5"/>
<dbReference type="GO" id="GO:0009451">
    <property type="term" value="P:RNA modification"/>
    <property type="evidence" value="ECO:0007669"/>
    <property type="project" value="InterPro"/>
</dbReference>
<feature type="repeat" description="PPR" evidence="2">
    <location>
        <begin position="412"/>
        <end position="446"/>
    </location>
</feature>
<evidence type="ECO:0000313" key="3">
    <source>
        <dbReference type="EMBL" id="KAE8021511.1"/>
    </source>
</evidence>
<dbReference type="EMBL" id="CM017323">
    <property type="protein sequence ID" value="KAE8021511.1"/>
    <property type="molecule type" value="Genomic_DNA"/>
</dbReference>
<dbReference type="OrthoDB" id="185373at2759"/>
<name>A0A5N6QYH5_9ROSI</name>
<evidence type="ECO:0008006" key="5">
    <source>
        <dbReference type="Google" id="ProtNLM"/>
    </source>
</evidence>
<feature type="repeat" description="PPR" evidence="2">
    <location>
        <begin position="381"/>
        <end position="411"/>
    </location>
</feature>
<proteinExistence type="predicted"/>
<evidence type="ECO:0000313" key="4">
    <source>
        <dbReference type="Proteomes" id="UP000327013"/>
    </source>
</evidence>
<feature type="repeat" description="PPR" evidence="2">
    <location>
        <begin position="148"/>
        <end position="182"/>
    </location>
</feature>
<feature type="repeat" description="PPR" evidence="2">
    <location>
        <begin position="249"/>
        <end position="279"/>
    </location>
</feature>